<evidence type="ECO:0000313" key="8">
    <source>
        <dbReference type="Proteomes" id="UP000323426"/>
    </source>
</evidence>
<accession>A0A5M6DKE0</accession>
<evidence type="ECO:0000256" key="1">
    <source>
        <dbReference type="ARBA" id="ARBA00006964"/>
    </source>
</evidence>
<dbReference type="EMBL" id="VWSF01000004">
    <property type="protein sequence ID" value="KAA5547933.1"/>
    <property type="molecule type" value="Genomic_DNA"/>
</dbReference>
<proteinExistence type="inferred from homology"/>
<dbReference type="GO" id="GO:0046872">
    <property type="term" value="F:metal ion binding"/>
    <property type="evidence" value="ECO:0007669"/>
    <property type="project" value="UniProtKB-UniRule"/>
</dbReference>
<comment type="caution">
    <text evidence="7">The sequence shown here is derived from an EMBL/GenBank/DDBJ whole genome shotgun (WGS) entry which is preliminary data.</text>
</comment>
<dbReference type="AlphaFoldDB" id="A0A5M6DKE0"/>
<feature type="binding site" evidence="6">
    <location>
        <position position="65"/>
    </location>
    <ligand>
        <name>a divalent metal cation</name>
        <dbReference type="ChEBI" id="CHEBI:60240"/>
        <label>1</label>
    </ligand>
</feature>
<dbReference type="NCBIfam" id="TIGR00486">
    <property type="entry name" value="YbgI_SA1388"/>
    <property type="match status" value="1"/>
</dbReference>
<feature type="binding site" evidence="6">
    <location>
        <position position="332"/>
    </location>
    <ligand>
        <name>a divalent metal cation</name>
        <dbReference type="ChEBI" id="CHEBI:60240"/>
        <label>1</label>
    </ligand>
</feature>
<feature type="binding site" evidence="6">
    <location>
        <position position="328"/>
    </location>
    <ligand>
        <name>a divalent metal cation</name>
        <dbReference type="ChEBI" id="CHEBI:60240"/>
        <label>1</label>
    </ligand>
</feature>
<name>A0A5M6DKE0_9BACT</name>
<dbReference type="InterPro" id="IPR017221">
    <property type="entry name" value="DUF34/NIF3_bac"/>
</dbReference>
<evidence type="ECO:0000256" key="3">
    <source>
        <dbReference type="ARBA" id="ARBA00022112"/>
    </source>
</evidence>
<sequence>MTKIKEITNLLQQMAPLNYQESYDNSGLQTGDPNTEVTGVLVTLDCTLAVLDEAIAAGCNLLVAHHPVIFRPLKQLTGRDEVEKIIIKAIKHDIAIYACHTNLDNVLPGVNAKISEKLGLENIKILSPKTGNLLKLVTFVPLENSADVLEALYAAGAGQIGEYQNCSFRVSGTGTFMPSAAANPYLGEAGKQEEVAENRLEVILPDYLKDKVLNALFQAHPYEEVAHDIYRLGNTNQEIGAGIIGFLPEEMEQDRFLVYLKERMELNLVRHTDFSGNKIKKVAVCGGAGSFLIKDALRQGADAYITADLKYHEFFTPEGRMLLADIGHYESEVFTKEIFYDIIRKKFSNFAVLKSKVNTNPVRYT</sequence>
<dbReference type="FunFam" id="3.30.70.120:FF:000006">
    <property type="entry name" value="GTP cyclohydrolase 1 type 2 homolog"/>
    <property type="match status" value="1"/>
</dbReference>
<dbReference type="PIRSF" id="PIRSF037489">
    <property type="entry name" value="UCP037489_NIF3_YqfO"/>
    <property type="match status" value="1"/>
</dbReference>
<evidence type="ECO:0000313" key="7">
    <source>
        <dbReference type="EMBL" id="KAA5547933.1"/>
    </source>
</evidence>
<dbReference type="SUPFAM" id="SSF102705">
    <property type="entry name" value="NIF3 (NGG1p interacting factor 3)-like"/>
    <property type="match status" value="1"/>
</dbReference>
<dbReference type="PANTHER" id="PTHR13799">
    <property type="entry name" value="NGG1 INTERACTING FACTOR 3"/>
    <property type="match status" value="1"/>
</dbReference>
<reference evidence="7 8" key="1">
    <citation type="submission" date="2019-09" db="EMBL/GenBank/DDBJ databases">
        <title>Genome sequence and assembly of Adhaeribacter sp.</title>
        <authorList>
            <person name="Chhetri G."/>
        </authorList>
    </citation>
    <scope>NUCLEOTIDE SEQUENCE [LARGE SCALE GENOMIC DNA]</scope>
    <source>
        <strain evidence="7 8">DK36</strain>
    </source>
</reference>
<dbReference type="GO" id="GO:0005737">
    <property type="term" value="C:cytoplasm"/>
    <property type="evidence" value="ECO:0007669"/>
    <property type="project" value="TreeGrafter"/>
</dbReference>
<dbReference type="RefSeq" id="WP_150087850.1">
    <property type="nucleotide sequence ID" value="NZ_VWSF01000004.1"/>
</dbReference>
<dbReference type="Proteomes" id="UP000323426">
    <property type="component" value="Unassembled WGS sequence"/>
</dbReference>
<comment type="similarity">
    <text evidence="1 5">Belongs to the GTP cyclohydrolase I type 2/NIF3 family.</text>
</comment>
<dbReference type="FunFam" id="3.40.1390.30:FF:000001">
    <property type="entry name" value="GTP cyclohydrolase 1 type 2"/>
    <property type="match status" value="1"/>
</dbReference>
<dbReference type="InterPro" id="IPR002678">
    <property type="entry name" value="DUF34/NIF3"/>
</dbReference>
<gene>
    <name evidence="7" type="ORF">F0145_08330</name>
</gene>
<keyword evidence="4 5" id="KW-0479">Metal-binding</keyword>
<feature type="binding site" evidence="6">
    <location>
        <position position="66"/>
    </location>
    <ligand>
        <name>a divalent metal cation</name>
        <dbReference type="ChEBI" id="CHEBI:60240"/>
        <label>1</label>
    </ligand>
</feature>
<organism evidence="7 8">
    <name type="scientific">Adhaeribacter rhizoryzae</name>
    <dbReference type="NCBI Taxonomy" id="2607907"/>
    <lineage>
        <taxon>Bacteria</taxon>
        <taxon>Pseudomonadati</taxon>
        <taxon>Bacteroidota</taxon>
        <taxon>Cytophagia</taxon>
        <taxon>Cytophagales</taxon>
        <taxon>Hymenobacteraceae</taxon>
        <taxon>Adhaeribacter</taxon>
    </lineage>
</organism>
<evidence type="ECO:0000256" key="6">
    <source>
        <dbReference type="PIRSR" id="PIRSR602678-1"/>
    </source>
</evidence>
<dbReference type="PANTHER" id="PTHR13799:SF14">
    <property type="entry name" value="GTP CYCLOHYDROLASE 1 TYPE 2 HOMOLOG"/>
    <property type="match status" value="1"/>
</dbReference>
<protein>
    <recommendedName>
        <fullName evidence="3 5">GTP cyclohydrolase 1 type 2 homolog</fullName>
    </recommendedName>
</protein>
<dbReference type="Gene3D" id="3.40.1390.30">
    <property type="entry name" value="NIF3 (NGG1p interacting factor 3)-like"/>
    <property type="match status" value="1"/>
</dbReference>
<keyword evidence="8" id="KW-1185">Reference proteome</keyword>
<dbReference type="InterPro" id="IPR036069">
    <property type="entry name" value="DUF34/NIF3_sf"/>
</dbReference>
<evidence type="ECO:0000256" key="5">
    <source>
        <dbReference type="PIRNR" id="PIRNR037489"/>
    </source>
</evidence>
<dbReference type="Gene3D" id="3.30.70.120">
    <property type="match status" value="1"/>
</dbReference>
<dbReference type="InterPro" id="IPR015867">
    <property type="entry name" value="N-reg_PII/ATP_PRibTrfase_C"/>
</dbReference>
<evidence type="ECO:0000256" key="4">
    <source>
        <dbReference type="ARBA" id="ARBA00022723"/>
    </source>
</evidence>
<feature type="binding site" evidence="6">
    <location>
        <position position="104"/>
    </location>
    <ligand>
        <name>a divalent metal cation</name>
        <dbReference type="ChEBI" id="CHEBI:60240"/>
        <label>1</label>
    </ligand>
</feature>
<evidence type="ECO:0000256" key="2">
    <source>
        <dbReference type="ARBA" id="ARBA00011643"/>
    </source>
</evidence>
<dbReference type="Pfam" id="PF01784">
    <property type="entry name" value="DUF34_NIF3"/>
    <property type="match status" value="1"/>
</dbReference>
<comment type="subunit">
    <text evidence="2">Homohexamer.</text>
</comment>